<dbReference type="AlphaFoldDB" id="A0A418WMA8"/>
<protein>
    <submittedName>
        <fullName evidence="2">Uncharacterized protein</fullName>
    </submittedName>
</protein>
<evidence type="ECO:0000256" key="1">
    <source>
        <dbReference type="SAM" id="MobiDB-lite"/>
    </source>
</evidence>
<evidence type="ECO:0000313" key="2">
    <source>
        <dbReference type="EMBL" id="RJF91125.1"/>
    </source>
</evidence>
<evidence type="ECO:0000313" key="3">
    <source>
        <dbReference type="Proteomes" id="UP000286100"/>
    </source>
</evidence>
<accession>A0A418WMA8</accession>
<proteinExistence type="predicted"/>
<keyword evidence="3" id="KW-1185">Reference proteome</keyword>
<comment type="caution">
    <text evidence="2">The sequence shown here is derived from an EMBL/GenBank/DDBJ whole genome shotgun (WGS) entry which is preliminary data.</text>
</comment>
<organism evidence="2 3">
    <name type="scientific">Sphingomonas cavernae</name>
    <dbReference type="NCBI Taxonomy" id="2320861"/>
    <lineage>
        <taxon>Bacteria</taxon>
        <taxon>Pseudomonadati</taxon>
        <taxon>Pseudomonadota</taxon>
        <taxon>Alphaproteobacteria</taxon>
        <taxon>Sphingomonadales</taxon>
        <taxon>Sphingomonadaceae</taxon>
        <taxon>Sphingomonas</taxon>
    </lineage>
</organism>
<dbReference type="Proteomes" id="UP000286100">
    <property type="component" value="Unassembled WGS sequence"/>
</dbReference>
<sequence>MVWRACRFGLHFGAAEPHLSEAGASRRRIRLILSRHSRAGGNPASFRNSSPARKLDPRFRGDDNEGGTAYLAQHVRR</sequence>
<feature type="compositionally biased region" description="Basic and acidic residues" evidence="1">
    <location>
        <begin position="53"/>
        <end position="63"/>
    </location>
</feature>
<dbReference type="EMBL" id="QYUM01000003">
    <property type="protein sequence ID" value="RJF91125.1"/>
    <property type="molecule type" value="Genomic_DNA"/>
</dbReference>
<name>A0A418WMA8_9SPHN</name>
<feature type="region of interest" description="Disordered" evidence="1">
    <location>
        <begin position="38"/>
        <end position="77"/>
    </location>
</feature>
<reference evidence="2 3" key="1">
    <citation type="submission" date="2018-09" db="EMBL/GenBank/DDBJ databases">
        <authorList>
            <person name="Zhu H."/>
        </authorList>
    </citation>
    <scope>NUCLEOTIDE SEQUENCE [LARGE SCALE GENOMIC DNA]</scope>
    <source>
        <strain evidence="2 3">K2R01-6</strain>
    </source>
</reference>
<gene>
    <name evidence="2" type="ORF">D3876_13410</name>
</gene>